<dbReference type="PRINTS" id="PR00081">
    <property type="entry name" value="GDHRDH"/>
</dbReference>
<keyword evidence="2" id="KW-0560">Oxidoreductase</keyword>
<dbReference type="Pfam" id="PF00106">
    <property type="entry name" value="adh_short"/>
    <property type="match status" value="1"/>
</dbReference>
<name>A0A0B9A779_9SPHN</name>
<evidence type="ECO:0000256" key="3">
    <source>
        <dbReference type="RuleBase" id="RU000363"/>
    </source>
</evidence>
<dbReference type="InterPro" id="IPR002347">
    <property type="entry name" value="SDR_fam"/>
</dbReference>
<dbReference type="PATRIC" id="fig|48936.3.peg.2097"/>
<evidence type="ECO:0000313" key="4">
    <source>
        <dbReference type="EMBL" id="KHS46499.1"/>
    </source>
</evidence>
<comment type="similarity">
    <text evidence="1 3">Belongs to the short-chain dehydrogenases/reductases (SDR) family.</text>
</comment>
<evidence type="ECO:0000313" key="5">
    <source>
        <dbReference type="Proteomes" id="UP000031338"/>
    </source>
</evidence>
<accession>A0A0B9A779</accession>
<gene>
    <name evidence="4" type="ORF">NJ75_02090</name>
</gene>
<dbReference type="PANTHER" id="PTHR43669">
    <property type="entry name" value="5-KETO-D-GLUCONATE 5-REDUCTASE"/>
    <property type="match status" value="1"/>
</dbReference>
<dbReference type="Proteomes" id="UP000031338">
    <property type="component" value="Unassembled WGS sequence"/>
</dbReference>
<dbReference type="NCBIfam" id="NF006123">
    <property type="entry name" value="PRK08267.1"/>
    <property type="match status" value="1"/>
</dbReference>
<comment type="caution">
    <text evidence="4">The sequence shown here is derived from an EMBL/GenBank/DDBJ whole genome shotgun (WGS) entry which is preliminary data.</text>
</comment>
<reference evidence="4 5" key="1">
    <citation type="submission" date="2014-10" db="EMBL/GenBank/DDBJ databases">
        <title>Draft genome sequence of Novosphingobium subterraneum DSM 12447.</title>
        <authorList>
            <person name="Gan H.M."/>
            <person name="Gan H.Y."/>
            <person name="Savka M.A."/>
        </authorList>
    </citation>
    <scope>NUCLEOTIDE SEQUENCE [LARGE SCALE GENOMIC DNA]</scope>
    <source>
        <strain evidence="4 5">DSM 12447</strain>
    </source>
</reference>
<dbReference type="GO" id="GO:0016491">
    <property type="term" value="F:oxidoreductase activity"/>
    <property type="evidence" value="ECO:0007669"/>
    <property type="project" value="UniProtKB-KW"/>
</dbReference>
<evidence type="ECO:0000256" key="2">
    <source>
        <dbReference type="ARBA" id="ARBA00023002"/>
    </source>
</evidence>
<dbReference type="PRINTS" id="PR00080">
    <property type="entry name" value="SDRFAMILY"/>
</dbReference>
<organism evidence="4 5">
    <name type="scientific">Novosphingobium subterraneum</name>
    <dbReference type="NCBI Taxonomy" id="48936"/>
    <lineage>
        <taxon>Bacteria</taxon>
        <taxon>Pseudomonadati</taxon>
        <taxon>Pseudomonadota</taxon>
        <taxon>Alphaproteobacteria</taxon>
        <taxon>Sphingomonadales</taxon>
        <taxon>Sphingomonadaceae</taxon>
        <taxon>Novosphingobium</taxon>
    </lineage>
</organism>
<dbReference type="SUPFAM" id="SSF51735">
    <property type="entry name" value="NAD(P)-binding Rossmann-fold domains"/>
    <property type="match status" value="1"/>
</dbReference>
<keyword evidence="5" id="KW-1185">Reference proteome</keyword>
<sequence length="267" mass="28018">MARKTIFITGGASGIGRAVAQRFAQGGWFVGIADINEAGMAETAAQLPTGQSSCHRLDVRDRAAWDTALSDCAKAAGGQIEVVFNNAGIPIGGGIVDLTAEEIERTLDINLKGVIFGAQAAFPWLKASAPGSCLLNTASAAGIYGSPGASVYSATKFGVRALTESLDGEWAEYGIKVRSLMPGFIETPLLDHAPNRASNEDIRTRVRGAGLEITPVSEVAEAAWAAVHGDKVHTLVGKTARRLAFASRWMPGTLRKQMRSGGRPLGK</sequence>
<dbReference type="RefSeq" id="WP_039334164.1">
    <property type="nucleotide sequence ID" value="NZ_JRVC01000009.1"/>
</dbReference>
<proteinExistence type="inferred from homology"/>
<dbReference type="Gene3D" id="3.40.50.720">
    <property type="entry name" value="NAD(P)-binding Rossmann-like Domain"/>
    <property type="match status" value="1"/>
</dbReference>
<dbReference type="AlphaFoldDB" id="A0A0B9A779"/>
<dbReference type="EMBL" id="JRVC01000009">
    <property type="protein sequence ID" value="KHS46499.1"/>
    <property type="molecule type" value="Genomic_DNA"/>
</dbReference>
<dbReference type="PANTHER" id="PTHR43669:SF3">
    <property type="entry name" value="ALCOHOL DEHYDROGENASE, PUTATIVE (AFU_ORTHOLOGUE AFUA_3G03445)-RELATED"/>
    <property type="match status" value="1"/>
</dbReference>
<dbReference type="STRING" id="48936.NJ75_02090"/>
<dbReference type="InterPro" id="IPR036291">
    <property type="entry name" value="NAD(P)-bd_dom_sf"/>
</dbReference>
<protein>
    <submittedName>
        <fullName evidence="4">Short chain dehydrogenase</fullName>
    </submittedName>
</protein>
<evidence type="ECO:0000256" key="1">
    <source>
        <dbReference type="ARBA" id="ARBA00006484"/>
    </source>
</evidence>